<evidence type="ECO:0000313" key="2">
    <source>
        <dbReference type="Proteomes" id="UP001472677"/>
    </source>
</evidence>
<dbReference type="InterPro" id="IPR053085">
    <property type="entry name" value="Jasmonate-induced_protein"/>
</dbReference>
<reference evidence="1 2" key="1">
    <citation type="journal article" date="2024" name="G3 (Bethesda)">
        <title>Genome assembly of Hibiscus sabdariffa L. provides insights into metabolisms of medicinal natural products.</title>
        <authorList>
            <person name="Kim T."/>
        </authorList>
    </citation>
    <scope>NUCLEOTIDE SEQUENCE [LARGE SCALE GENOMIC DNA]</scope>
    <source>
        <strain evidence="1">TK-2024</strain>
        <tissue evidence="1">Old leaves</tissue>
    </source>
</reference>
<name>A0ABR1ZP21_9ROSI</name>
<protein>
    <submittedName>
        <fullName evidence="1">Uncharacterized protein</fullName>
    </submittedName>
</protein>
<sequence length="155" mass="17458">MGKPGPAIYTDVTLNNSSDDNLALYDKVDWYGSANHPIIIPAQQPDKIKHQADPQTGCSEGGVAYTVRKNIRWVVAWSNMKDEDNKVYIDIIKTEDKIDWSFYQSLLKTSESIAEPVNKYKNTARAKIEPSSTAPDLRAILHPAFYQSLYPPTQI</sequence>
<accession>A0ABR1ZP21</accession>
<comment type="caution">
    <text evidence="1">The sequence shown here is derived from an EMBL/GenBank/DDBJ whole genome shotgun (WGS) entry which is preliminary data.</text>
</comment>
<dbReference type="PANTHER" id="PTHR36482">
    <property type="entry name" value="OSJNBA0024J22.15 PROTEIN"/>
    <property type="match status" value="1"/>
</dbReference>
<evidence type="ECO:0000313" key="1">
    <source>
        <dbReference type="EMBL" id="KAK8482435.1"/>
    </source>
</evidence>
<keyword evidence="2" id="KW-1185">Reference proteome</keyword>
<proteinExistence type="predicted"/>
<dbReference type="EMBL" id="JBBPBM010001720">
    <property type="protein sequence ID" value="KAK8482435.1"/>
    <property type="molecule type" value="Genomic_DNA"/>
</dbReference>
<gene>
    <name evidence="1" type="ORF">V6N12_002111</name>
</gene>
<dbReference type="Proteomes" id="UP001472677">
    <property type="component" value="Unassembled WGS sequence"/>
</dbReference>
<dbReference type="PANTHER" id="PTHR36482:SF8">
    <property type="match status" value="1"/>
</dbReference>
<organism evidence="1 2">
    <name type="scientific">Hibiscus sabdariffa</name>
    <name type="common">roselle</name>
    <dbReference type="NCBI Taxonomy" id="183260"/>
    <lineage>
        <taxon>Eukaryota</taxon>
        <taxon>Viridiplantae</taxon>
        <taxon>Streptophyta</taxon>
        <taxon>Embryophyta</taxon>
        <taxon>Tracheophyta</taxon>
        <taxon>Spermatophyta</taxon>
        <taxon>Magnoliopsida</taxon>
        <taxon>eudicotyledons</taxon>
        <taxon>Gunneridae</taxon>
        <taxon>Pentapetalae</taxon>
        <taxon>rosids</taxon>
        <taxon>malvids</taxon>
        <taxon>Malvales</taxon>
        <taxon>Malvaceae</taxon>
        <taxon>Malvoideae</taxon>
        <taxon>Hibiscus</taxon>
    </lineage>
</organism>